<dbReference type="KEGG" id="rpod:E0E05_13300"/>
<keyword evidence="2" id="KW-1185">Reference proteome</keyword>
<protein>
    <recommendedName>
        <fullName evidence="3">HEXXH motif domain-containing protein</fullName>
    </recommendedName>
</protein>
<proteinExistence type="predicted"/>
<dbReference type="AlphaFoldDB" id="A0A4P6V4J5"/>
<evidence type="ECO:0000313" key="2">
    <source>
        <dbReference type="Proteomes" id="UP000293719"/>
    </source>
</evidence>
<evidence type="ECO:0008006" key="3">
    <source>
        <dbReference type="Google" id="ProtNLM"/>
    </source>
</evidence>
<dbReference type="NCBIfam" id="TIGR04267">
    <property type="entry name" value="mod_HExxH"/>
    <property type="match status" value="1"/>
</dbReference>
<dbReference type="InterPro" id="IPR026337">
    <property type="entry name" value="AKG_HExxH"/>
</dbReference>
<dbReference type="GeneID" id="90768280"/>
<dbReference type="Proteomes" id="UP000293719">
    <property type="component" value="Chromosome"/>
</dbReference>
<gene>
    <name evidence="1" type="ORF">E0E05_13300</name>
</gene>
<dbReference type="RefSeq" id="WP_131617161.1">
    <property type="nucleotide sequence ID" value="NZ_CP036532.1"/>
</dbReference>
<evidence type="ECO:0000313" key="1">
    <source>
        <dbReference type="EMBL" id="QBK31500.1"/>
    </source>
</evidence>
<accession>A0A4P6V4J5</accession>
<dbReference type="EMBL" id="CP036532">
    <property type="protein sequence ID" value="QBK31500.1"/>
    <property type="molecule type" value="Genomic_DNA"/>
</dbReference>
<reference evidence="1 2" key="1">
    <citation type="journal article" date="2017" name="Int. J. Syst. Evol. Microbiol.">
        <title>Roseitalea porphyridii gen. nov., sp. nov., isolated from a red alga, and reclassification of Hoeflea suaedae Chung et al. 2013 as Pseudohoeflea suaedae gen. nov., comb. nov.</title>
        <authorList>
            <person name="Hyeon J.W."/>
            <person name="Jeong S.E."/>
            <person name="Baek K."/>
            <person name="Jeon C.O."/>
        </authorList>
    </citation>
    <scope>NUCLEOTIDE SEQUENCE [LARGE SCALE GENOMIC DNA]</scope>
    <source>
        <strain evidence="1 2">MA7-20</strain>
    </source>
</reference>
<organism evidence="1 2">
    <name type="scientific">Roseitalea porphyridii</name>
    <dbReference type="NCBI Taxonomy" id="1852022"/>
    <lineage>
        <taxon>Bacteria</taxon>
        <taxon>Pseudomonadati</taxon>
        <taxon>Pseudomonadota</taxon>
        <taxon>Alphaproteobacteria</taxon>
        <taxon>Hyphomicrobiales</taxon>
        <taxon>Ahrensiaceae</taxon>
        <taxon>Roseitalea</taxon>
    </lineage>
</organism>
<sequence length="277" mass="30711">MPAFEPLRETAGCALPGMLVDAPVGPVRSNFDANIQSHFPSTLPVSETQRDAVGSEIDAACTLYKGAFPLAFLDETGRERPFISEIQIGHSVRDDEVLTASSAGAPGAVIVVANWPLEKPIRLASLLVHEAMHQALYVRERLANPVRPGSLGYSPWKNTLRPGRMVWHAFWTFSTQLAFLHEFVRALPENRRVDPGLAEFVADMWARLEICIDSVRGFELVDDDEEKTMTTVFRASEDRLAQSRSQELEDAIAKRRADVETEFAAWRSSMLSEAGTA</sequence>
<name>A0A4P6V4J5_9HYPH</name>